<accession>A0A0D8JC00</accession>
<feature type="transmembrane region" description="Helical" evidence="1">
    <location>
        <begin position="42"/>
        <end position="63"/>
    </location>
</feature>
<dbReference type="RefSeq" id="WP_045025798.1">
    <property type="nucleotide sequence ID" value="NZ_JRHC01000001.1"/>
</dbReference>
<keyword evidence="1" id="KW-0812">Transmembrane</keyword>
<gene>
    <name evidence="2" type="ORF">LH29_01575</name>
</gene>
<dbReference type="Proteomes" id="UP000032544">
    <property type="component" value="Unassembled WGS sequence"/>
</dbReference>
<organism evidence="2 3">
    <name type="scientific">Draconibacterium sediminis</name>
    <dbReference type="NCBI Taxonomy" id="1544798"/>
    <lineage>
        <taxon>Bacteria</taxon>
        <taxon>Pseudomonadati</taxon>
        <taxon>Bacteroidota</taxon>
        <taxon>Bacteroidia</taxon>
        <taxon>Marinilabiliales</taxon>
        <taxon>Prolixibacteraceae</taxon>
        <taxon>Draconibacterium</taxon>
    </lineage>
</organism>
<dbReference type="EMBL" id="JRHC01000001">
    <property type="protein sequence ID" value="KJF44239.1"/>
    <property type="molecule type" value="Genomic_DNA"/>
</dbReference>
<comment type="caution">
    <text evidence="2">The sequence shown here is derived from an EMBL/GenBank/DDBJ whole genome shotgun (WGS) entry which is preliminary data.</text>
</comment>
<evidence type="ECO:0000256" key="1">
    <source>
        <dbReference type="SAM" id="Phobius"/>
    </source>
</evidence>
<name>A0A0D8JC00_9BACT</name>
<dbReference type="OrthoDB" id="1448319at2"/>
<keyword evidence="1" id="KW-1133">Transmembrane helix</keyword>
<evidence type="ECO:0000313" key="3">
    <source>
        <dbReference type="Proteomes" id="UP000032544"/>
    </source>
</evidence>
<dbReference type="AlphaFoldDB" id="A0A0D8JC00"/>
<keyword evidence="3" id="KW-1185">Reference proteome</keyword>
<sequence>MEFTEKIKTELEGKIKELEDLIAEKGVGAKQLKKAQRTQRNVNLAIIVGSLITVAGITVWAVSSNSRKE</sequence>
<keyword evidence="1" id="KW-0472">Membrane</keyword>
<reference evidence="2 3" key="1">
    <citation type="submission" date="2014-09" db="EMBL/GenBank/DDBJ databases">
        <title>Draft Genome Sequence of Draconibacterium sp. JN14CK-3.</title>
        <authorList>
            <person name="Dong C."/>
            <person name="Lai Q."/>
            <person name="Shao Z."/>
        </authorList>
    </citation>
    <scope>NUCLEOTIDE SEQUENCE [LARGE SCALE GENOMIC DNA]</scope>
    <source>
        <strain evidence="2 3">JN14CK-3</strain>
    </source>
</reference>
<evidence type="ECO:0000313" key="2">
    <source>
        <dbReference type="EMBL" id="KJF44239.1"/>
    </source>
</evidence>
<protein>
    <submittedName>
        <fullName evidence="2">Uncharacterized protein</fullName>
    </submittedName>
</protein>
<proteinExistence type="predicted"/>